<gene>
    <name evidence="2" type="ORF">I2I05_02450</name>
</gene>
<dbReference type="InterPro" id="IPR050177">
    <property type="entry name" value="Lipid_A_modif_metabolic_enz"/>
</dbReference>
<dbReference type="InterPro" id="IPR001509">
    <property type="entry name" value="Epimerase_deHydtase"/>
</dbReference>
<dbReference type="InterPro" id="IPR036291">
    <property type="entry name" value="NAD(P)-bd_dom_sf"/>
</dbReference>
<keyword evidence="3" id="KW-1185">Reference proteome</keyword>
<sequence>MIPNRILITGNMGYVGPGVVQHLRQTFPDAELIGYDLGFFAQCLTGTGRLPESRLNRQEFGDVRQFPPGLLAGVDAVVHLAAISNDPMGNLYEAVTMEINHRAGIELARQAKAAGVRAFVFASSCSVYGTGGDEAKDETASLNPLTAYARSKMASEQDLAPFADEEFAVTCLRFATASGWSDRLRLDLVLNDFVASAVTTGEISILSDGTPWRPLIHVRDMARAIEWAIGRQANRGGAFLAVNAGSDEWNYRVGELAAAVAEALPGTRISVNPAAAPDRRSYRVDFGLFRQLAPNHQPRHSLAATIAELHERLLALRFSDAQFRSSRLMRLRELTALREAGELTEQLNWACHATAASPVTRSKTALMT</sequence>
<dbReference type="SUPFAM" id="SSF51735">
    <property type="entry name" value="NAD(P)-binding Rossmann-fold domains"/>
    <property type="match status" value="1"/>
</dbReference>
<dbReference type="EMBL" id="JADQDQ010000001">
    <property type="protein sequence ID" value="MBF9236246.1"/>
    <property type="molecule type" value="Genomic_DNA"/>
</dbReference>
<accession>A0ABS0ID19</accession>
<dbReference type="CDD" id="cd08946">
    <property type="entry name" value="SDR_e"/>
    <property type="match status" value="1"/>
</dbReference>
<dbReference type="Proteomes" id="UP000597617">
    <property type="component" value="Unassembled WGS sequence"/>
</dbReference>
<comment type="caution">
    <text evidence="2">The sequence shown here is derived from an EMBL/GenBank/DDBJ whole genome shotgun (WGS) entry which is preliminary data.</text>
</comment>
<dbReference type="RefSeq" id="WP_196280604.1">
    <property type="nucleotide sequence ID" value="NZ_JADQDQ010000001.1"/>
</dbReference>
<name>A0ABS0ID19_9BACT</name>
<feature type="domain" description="NAD-dependent epimerase/dehydratase" evidence="1">
    <location>
        <begin position="6"/>
        <end position="233"/>
    </location>
</feature>
<evidence type="ECO:0000313" key="3">
    <source>
        <dbReference type="Proteomes" id="UP000597617"/>
    </source>
</evidence>
<organism evidence="2 3">
    <name type="scientific">Hymenobacter jeongseonensis</name>
    <dbReference type="NCBI Taxonomy" id="2791027"/>
    <lineage>
        <taxon>Bacteria</taxon>
        <taxon>Pseudomonadati</taxon>
        <taxon>Bacteroidota</taxon>
        <taxon>Cytophagia</taxon>
        <taxon>Cytophagales</taxon>
        <taxon>Hymenobacteraceae</taxon>
        <taxon>Hymenobacter</taxon>
    </lineage>
</organism>
<protein>
    <submittedName>
        <fullName evidence="2">SDR family oxidoreductase</fullName>
    </submittedName>
</protein>
<evidence type="ECO:0000259" key="1">
    <source>
        <dbReference type="Pfam" id="PF01370"/>
    </source>
</evidence>
<dbReference type="Pfam" id="PF01370">
    <property type="entry name" value="Epimerase"/>
    <property type="match status" value="1"/>
</dbReference>
<dbReference type="PANTHER" id="PTHR43245:SF23">
    <property type="entry name" value="NAD(P)-BINDING DOMAIN-CONTAINING PROTEIN"/>
    <property type="match status" value="1"/>
</dbReference>
<reference evidence="2 3" key="1">
    <citation type="submission" date="2020-11" db="EMBL/GenBank/DDBJ databases">
        <authorList>
            <person name="Kim M.K."/>
        </authorList>
    </citation>
    <scope>NUCLEOTIDE SEQUENCE [LARGE SCALE GENOMIC DNA]</scope>
    <source>
        <strain evidence="2 3">BT683</strain>
    </source>
</reference>
<proteinExistence type="predicted"/>
<evidence type="ECO:0000313" key="2">
    <source>
        <dbReference type="EMBL" id="MBF9236246.1"/>
    </source>
</evidence>
<dbReference type="PANTHER" id="PTHR43245">
    <property type="entry name" value="BIFUNCTIONAL POLYMYXIN RESISTANCE PROTEIN ARNA"/>
    <property type="match status" value="1"/>
</dbReference>
<dbReference type="Gene3D" id="3.40.50.720">
    <property type="entry name" value="NAD(P)-binding Rossmann-like Domain"/>
    <property type="match status" value="1"/>
</dbReference>